<evidence type="ECO:0000313" key="2">
    <source>
        <dbReference type="EMBL" id="GDY46485.1"/>
    </source>
</evidence>
<dbReference type="Proteomes" id="UP000299290">
    <property type="component" value="Unassembled WGS sequence"/>
</dbReference>
<organism evidence="2 3">
    <name type="scientific">Streptomyces antimycoticus</name>
    <dbReference type="NCBI Taxonomy" id="68175"/>
    <lineage>
        <taxon>Bacteria</taxon>
        <taxon>Bacillati</taxon>
        <taxon>Actinomycetota</taxon>
        <taxon>Actinomycetes</taxon>
        <taxon>Kitasatosporales</taxon>
        <taxon>Streptomycetaceae</taxon>
        <taxon>Streptomyces</taxon>
        <taxon>Streptomyces violaceusniger group</taxon>
    </lineage>
</organism>
<dbReference type="AlphaFoldDB" id="A0A4D4KBZ4"/>
<feature type="compositionally biased region" description="Basic residues" evidence="1">
    <location>
        <begin position="119"/>
        <end position="133"/>
    </location>
</feature>
<comment type="caution">
    <text evidence="2">The sequence shown here is derived from an EMBL/GenBank/DDBJ whole genome shotgun (WGS) entry which is preliminary data.</text>
</comment>
<sequence>MLDILPPGQCWLRPVQQERAERGQPRGRASGLQPPRGAAGPPHSGAGCRADQDLHERGLALAHTGGRLQQRPEWVGHVLGAQRQHLRPGRAQPPRRHHMARRDELRWLLDASVGPGPGRLHRPPHQPQRHGPRHPQPDPQSRRRPCVLEPQMRLAIGKASPPRPQQTR</sequence>
<name>A0A4D4KBZ4_9ACTN</name>
<evidence type="ECO:0000313" key="3">
    <source>
        <dbReference type="Proteomes" id="UP000299290"/>
    </source>
</evidence>
<feature type="compositionally biased region" description="Basic residues" evidence="1">
    <location>
        <begin position="84"/>
        <end position="100"/>
    </location>
</feature>
<evidence type="ECO:0000256" key="1">
    <source>
        <dbReference type="SAM" id="MobiDB-lite"/>
    </source>
</evidence>
<protein>
    <submittedName>
        <fullName evidence="2">Uncharacterized protein</fullName>
    </submittedName>
</protein>
<gene>
    <name evidence="2" type="ORF">SANT12839_073670</name>
</gene>
<dbReference type="EMBL" id="BJHV01000001">
    <property type="protein sequence ID" value="GDY46485.1"/>
    <property type="molecule type" value="Genomic_DNA"/>
</dbReference>
<accession>A0A4D4KBZ4</accession>
<feature type="region of interest" description="Disordered" evidence="1">
    <location>
        <begin position="83"/>
        <end position="168"/>
    </location>
</feature>
<reference evidence="2 3" key="1">
    <citation type="journal article" date="2020" name="Int. J. Syst. Evol. Microbiol.">
        <title>Reclassification of Streptomyces castelarensis and Streptomyces sporoclivatus as later heterotypic synonyms of Streptomyces antimycoticus.</title>
        <authorList>
            <person name="Komaki H."/>
            <person name="Tamura T."/>
        </authorList>
    </citation>
    <scope>NUCLEOTIDE SEQUENCE [LARGE SCALE GENOMIC DNA]</scope>
    <source>
        <strain evidence="2 3">NBRC 12839</strain>
    </source>
</reference>
<keyword evidence="3" id="KW-1185">Reference proteome</keyword>
<proteinExistence type="predicted"/>
<feature type="region of interest" description="Disordered" evidence="1">
    <location>
        <begin position="1"/>
        <end position="53"/>
    </location>
</feature>